<dbReference type="EMBL" id="BAAAGU010000002">
    <property type="protein sequence ID" value="GAA0630827.1"/>
    <property type="molecule type" value="Genomic_DNA"/>
</dbReference>
<reference evidence="2 3" key="1">
    <citation type="journal article" date="2019" name="Int. J. Syst. Evol. Microbiol.">
        <title>The Global Catalogue of Microorganisms (GCM) 10K type strain sequencing project: providing services to taxonomists for standard genome sequencing and annotation.</title>
        <authorList>
            <consortium name="The Broad Institute Genomics Platform"/>
            <consortium name="The Broad Institute Genome Sequencing Center for Infectious Disease"/>
            <person name="Wu L."/>
            <person name="Ma J."/>
        </authorList>
    </citation>
    <scope>NUCLEOTIDE SEQUENCE [LARGE SCALE GENOMIC DNA]</scope>
    <source>
        <strain evidence="2 3">JCM 10367</strain>
    </source>
</reference>
<feature type="compositionally biased region" description="Basic and acidic residues" evidence="1">
    <location>
        <begin position="184"/>
        <end position="199"/>
    </location>
</feature>
<dbReference type="InterPro" id="IPR000415">
    <property type="entry name" value="Nitroreductase-like"/>
</dbReference>
<accession>A0ABN1H7B2</accession>
<evidence type="ECO:0000313" key="2">
    <source>
        <dbReference type="EMBL" id="GAA0630827.1"/>
    </source>
</evidence>
<dbReference type="Gene3D" id="3.40.109.10">
    <property type="entry name" value="NADH Oxidase"/>
    <property type="match status" value="2"/>
</dbReference>
<evidence type="ECO:0000313" key="3">
    <source>
        <dbReference type="Proteomes" id="UP001500724"/>
    </source>
</evidence>
<feature type="compositionally biased region" description="Basic and acidic residues" evidence="1">
    <location>
        <begin position="208"/>
        <end position="217"/>
    </location>
</feature>
<feature type="region of interest" description="Disordered" evidence="1">
    <location>
        <begin position="184"/>
        <end position="245"/>
    </location>
</feature>
<organism evidence="2 3">
    <name type="scientific">Streptomyces thermocarboxydovorans</name>
    <dbReference type="NCBI Taxonomy" id="59298"/>
    <lineage>
        <taxon>Bacteria</taxon>
        <taxon>Bacillati</taxon>
        <taxon>Actinomycetota</taxon>
        <taxon>Actinomycetes</taxon>
        <taxon>Kitasatosporales</taxon>
        <taxon>Streptomycetaceae</taxon>
        <taxon>Streptomyces</taxon>
    </lineage>
</organism>
<evidence type="ECO:0000256" key="1">
    <source>
        <dbReference type="SAM" id="MobiDB-lite"/>
    </source>
</evidence>
<dbReference type="RefSeq" id="WP_343997418.1">
    <property type="nucleotide sequence ID" value="NZ_BAAAGU010000002.1"/>
</dbReference>
<dbReference type="Proteomes" id="UP001500724">
    <property type="component" value="Unassembled WGS sequence"/>
</dbReference>
<comment type="caution">
    <text evidence="2">The sequence shown here is derived from an EMBL/GenBank/DDBJ whole genome shotgun (WGS) entry which is preliminary data.</text>
</comment>
<proteinExistence type="predicted"/>
<dbReference type="SUPFAM" id="SSF55469">
    <property type="entry name" value="FMN-dependent nitroreductase-like"/>
    <property type="match status" value="1"/>
</dbReference>
<evidence type="ECO:0008006" key="4">
    <source>
        <dbReference type="Google" id="ProtNLM"/>
    </source>
</evidence>
<gene>
    <name evidence="2" type="ORF">GCM10009535_02820</name>
</gene>
<name>A0ABN1H7B2_9ACTN</name>
<sequence>MSEQDHSTTPGLSDEQVRALVRDACAAPSMHNAQPWRFRYLRGSGEFQLRADPDRVLPHADPDRRALHLGCGAALFNLRVALAHLGRSPGIRLLPDPSDPDLLATVRAAAADSGDGDPGELAALHPAIPERHSSRFPFEETPLPEELRAALADAARKEGAGLAFPSPWHLEQVLDLMAEAEVRNKDDQGSEEDLARWTRPDAVSVSEPQHDLHDPGPGHRVAQLPGPKGPRTPRRPVPDVLDIEG</sequence>
<keyword evidence="3" id="KW-1185">Reference proteome</keyword>
<protein>
    <recommendedName>
        <fullName evidence="4">Nitroreductase</fullName>
    </recommendedName>
</protein>